<dbReference type="GO" id="GO:0051500">
    <property type="term" value="F:D-tyrosyl-tRNA(Tyr) deacylase activity"/>
    <property type="evidence" value="ECO:0007669"/>
    <property type="project" value="TreeGrafter"/>
</dbReference>
<keyword evidence="3" id="KW-0963">Cytoplasm</keyword>
<feature type="short sequence motif" description="Gly-cisPro motif, important for rejection of L-amino acids" evidence="3">
    <location>
        <begin position="137"/>
        <end position="138"/>
    </location>
</feature>
<keyword evidence="5" id="KW-1185">Reference proteome</keyword>
<comment type="subunit">
    <text evidence="3">Homodimer.</text>
</comment>
<gene>
    <name evidence="3 4" type="primary">dtd</name>
    <name evidence="4" type="ORF">IMCC3135_32165</name>
</gene>
<dbReference type="OrthoDB" id="9801395at2"/>
<comment type="catalytic activity">
    <reaction evidence="3">
        <text>glycyl-tRNA(Ala) + H2O = tRNA(Ala) + glycine + H(+)</text>
        <dbReference type="Rhea" id="RHEA:53744"/>
        <dbReference type="Rhea" id="RHEA-COMP:9657"/>
        <dbReference type="Rhea" id="RHEA-COMP:13640"/>
        <dbReference type="ChEBI" id="CHEBI:15377"/>
        <dbReference type="ChEBI" id="CHEBI:15378"/>
        <dbReference type="ChEBI" id="CHEBI:57305"/>
        <dbReference type="ChEBI" id="CHEBI:78442"/>
        <dbReference type="ChEBI" id="CHEBI:78522"/>
    </reaction>
</comment>
<dbReference type="RefSeq" id="WP_088921248.1">
    <property type="nucleotide sequence ID" value="NZ_CP018632.1"/>
</dbReference>
<comment type="subcellular location">
    <subcellularLocation>
        <location evidence="3">Cytoplasm</location>
    </subcellularLocation>
</comment>
<dbReference type="HAMAP" id="MF_00518">
    <property type="entry name" value="Deacylase_Dtd"/>
    <property type="match status" value="1"/>
</dbReference>
<evidence type="ECO:0000256" key="2">
    <source>
        <dbReference type="ARBA" id="ARBA00022801"/>
    </source>
</evidence>
<dbReference type="SUPFAM" id="SSF69500">
    <property type="entry name" value="DTD-like"/>
    <property type="match status" value="1"/>
</dbReference>
<dbReference type="EMBL" id="CP018632">
    <property type="protein sequence ID" value="ASJ76479.1"/>
    <property type="molecule type" value="Genomic_DNA"/>
</dbReference>
<accession>A0A2Z2NYS6</accession>
<dbReference type="GO" id="GO:0000049">
    <property type="term" value="F:tRNA binding"/>
    <property type="evidence" value="ECO:0007669"/>
    <property type="project" value="UniProtKB-UniRule"/>
</dbReference>
<dbReference type="PANTHER" id="PTHR10472:SF5">
    <property type="entry name" value="D-AMINOACYL-TRNA DEACYLASE 1"/>
    <property type="match status" value="1"/>
</dbReference>
<keyword evidence="3" id="KW-0694">RNA-binding</keyword>
<dbReference type="EC" id="3.1.1.-" evidence="3"/>
<proteinExistence type="inferred from homology"/>
<name>A0A2Z2NYS6_9GAMM</name>
<sequence>MIALIQRVTEASVTIEGQISAYIGAGMLTLIGIEKSDTHKNVAELAERILSYRLFSDEQGKMNLDVRASGGGVLLVPQFTLVADTHKGRRPGFSSAAPPAQACELFSALVSVVSTESLPVGQGTFGADMKVSLVNDGPVTFWLQTRQSD</sequence>
<dbReference type="EC" id="3.1.1.96" evidence="3"/>
<dbReference type="InterPro" id="IPR023509">
    <property type="entry name" value="DTD-like_sf"/>
</dbReference>
<evidence type="ECO:0000313" key="4">
    <source>
        <dbReference type="EMBL" id="ASJ76479.1"/>
    </source>
</evidence>
<dbReference type="GO" id="GO:0106026">
    <property type="term" value="F:Gly-tRNA(Ala) deacylase activity"/>
    <property type="evidence" value="ECO:0007669"/>
    <property type="project" value="UniProtKB-UniRule"/>
</dbReference>
<organism evidence="4 5">
    <name type="scientific">Granulosicoccus antarcticus IMCC3135</name>
    <dbReference type="NCBI Taxonomy" id="1192854"/>
    <lineage>
        <taxon>Bacteria</taxon>
        <taxon>Pseudomonadati</taxon>
        <taxon>Pseudomonadota</taxon>
        <taxon>Gammaproteobacteria</taxon>
        <taxon>Chromatiales</taxon>
        <taxon>Granulosicoccaceae</taxon>
        <taxon>Granulosicoccus</taxon>
    </lineage>
</organism>
<keyword evidence="3" id="KW-0820">tRNA-binding</keyword>
<evidence type="ECO:0000256" key="3">
    <source>
        <dbReference type="HAMAP-Rule" id="MF_00518"/>
    </source>
</evidence>
<dbReference type="PANTHER" id="PTHR10472">
    <property type="entry name" value="D-TYROSYL-TRNA TYR DEACYLASE"/>
    <property type="match status" value="1"/>
</dbReference>
<dbReference type="Proteomes" id="UP000250079">
    <property type="component" value="Chromosome"/>
</dbReference>
<comment type="function">
    <text evidence="3">An aminoacyl-tRNA editing enzyme that deacylates mischarged D-aminoacyl-tRNAs. Also deacylates mischarged glycyl-tRNA(Ala), protecting cells against glycine mischarging by AlaRS. Acts via tRNA-based rather than protein-based catalysis; rejects L-amino acids rather than detecting D-amino acids in the active site. By recycling D-aminoacyl-tRNA to D-amino acids and free tRNA molecules, this enzyme counteracts the toxicity associated with the formation of D-aminoacyl-tRNA entities in vivo and helps enforce protein L-homochirality.</text>
</comment>
<comment type="similarity">
    <text evidence="1 3">Belongs to the DTD family.</text>
</comment>
<comment type="domain">
    <text evidence="3">A Gly-cisPro motif from one monomer fits into the active site of the other monomer to allow specific chiral rejection of L-amino acids.</text>
</comment>
<dbReference type="Gene3D" id="3.50.80.10">
    <property type="entry name" value="D-tyrosyl-tRNA(Tyr) deacylase"/>
    <property type="match status" value="1"/>
</dbReference>
<dbReference type="NCBIfam" id="TIGR00256">
    <property type="entry name" value="D-aminoacyl-tRNA deacylase"/>
    <property type="match status" value="1"/>
</dbReference>
<dbReference type="GO" id="GO:0043908">
    <property type="term" value="F:Ser(Gly)-tRNA(Ala) hydrolase activity"/>
    <property type="evidence" value="ECO:0007669"/>
    <property type="project" value="UniProtKB-UniRule"/>
</dbReference>
<dbReference type="GO" id="GO:0019478">
    <property type="term" value="P:D-amino acid catabolic process"/>
    <property type="evidence" value="ECO:0007669"/>
    <property type="project" value="UniProtKB-UniRule"/>
</dbReference>
<protein>
    <recommendedName>
        <fullName evidence="3">D-aminoacyl-tRNA deacylase</fullName>
        <shortName evidence="3">DTD</shortName>
        <ecNumber evidence="3">3.1.1.96</ecNumber>
    </recommendedName>
    <alternativeName>
        <fullName evidence="3">Gly-tRNA(Ala) deacylase</fullName>
        <ecNumber evidence="3">3.1.1.-</ecNumber>
    </alternativeName>
</protein>
<dbReference type="KEGG" id="gai:IMCC3135_32165"/>
<comment type="catalytic activity">
    <reaction evidence="3">
        <text>a D-aminoacyl-tRNA + H2O = a tRNA + a D-alpha-amino acid + H(+)</text>
        <dbReference type="Rhea" id="RHEA:13953"/>
        <dbReference type="Rhea" id="RHEA-COMP:10123"/>
        <dbReference type="Rhea" id="RHEA-COMP:10124"/>
        <dbReference type="ChEBI" id="CHEBI:15377"/>
        <dbReference type="ChEBI" id="CHEBI:15378"/>
        <dbReference type="ChEBI" id="CHEBI:59871"/>
        <dbReference type="ChEBI" id="CHEBI:78442"/>
        <dbReference type="ChEBI" id="CHEBI:79333"/>
        <dbReference type="EC" id="3.1.1.96"/>
    </reaction>
</comment>
<dbReference type="InterPro" id="IPR003732">
    <property type="entry name" value="Daa-tRNA_deacyls_DTD"/>
</dbReference>
<reference evidence="4 5" key="1">
    <citation type="submission" date="2016-12" db="EMBL/GenBank/DDBJ databases">
        <authorList>
            <person name="Song W.-J."/>
            <person name="Kurnit D.M."/>
        </authorList>
    </citation>
    <scope>NUCLEOTIDE SEQUENCE [LARGE SCALE GENOMIC DNA]</scope>
    <source>
        <strain evidence="4 5">IMCC3135</strain>
    </source>
</reference>
<dbReference type="AlphaFoldDB" id="A0A2Z2NYS6"/>
<evidence type="ECO:0000256" key="1">
    <source>
        <dbReference type="ARBA" id="ARBA00009673"/>
    </source>
</evidence>
<keyword evidence="2 3" id="KW-0378">Hydrolase</keyword>
<dbReference type="FunFam" id="3.50.80.10:FF:000001">
    <property type="entry name" value="D-aminoacyl-tRNA deacylase"/>
    <property type="match status" value="1"/>
</dbReference>
<dbReference type="GO" id="GO:0005737">
    <property type="term" value="C:cytoplasm"/>
    <property type="evidence" value="ECO:0007669"/>
    <property type="project" value="UniProtKB-SubCell"/>
</dbReference>
<evidence type="ECO:0000313" key="5">
    <source>
        <dbReference type="Proteomes" id="UP000250079"/>
    </source>
</evidence>
<dbReference type="Pfam" id="PF02580">
    <property type="entry name" value="Tyr_Deacylase"/>
    <property type="match status" value="1"/>
</dbReference>